<dbReference type="InterPro" id="IPR045095">
    <property type="entry name" value="ACDP"/>
</dbReference>
<keyword evidence="3" id="KW-1185">Reference proteome</keyword>
<reference evidence="2 3" key="1">
    <citation type="submission" date="2024-01" db="EMBL/GenBank/DDBJ databases">
        <title>Genome assemblies of Stephania.</title>
        <authorList>
            <person name="Yang L."/>
        </authorList>
    </citation>
    <scope>NUCLEOTIDE SEQUENCE [LARGE SCALE GENOMIC DNA]</scope>
    <source>
        <strain evidence="2">JXDWG</strain>
        <tissue evidence="2">Leaf</tissue>
    </source>
</reference>
<dbReference type="GO" id="GO:0030026">
    <property type="term" value="P:intracellular manganese ion homeostasis"/>
    <property type="evidence" value="ECO:0007669"/>
    <property type="project" value="TreeGrafter"/>
</dbReference>
<dbReference type="Proteomes" id="UP001419268">
    <property type="component" value="Unassembled WGS sequence"/>
</dbReference>
<dbReference type="Gene3D" id="3.10.580.10">
    <property type="entry name" value="CBS-domain"/>
    <property type="match status" value="2"/>
</dbReference>
<dbReference type="GO" id="GO:0010960">
    <property type="term" value="P:magnesium ion homeostasis"/>
    <property type="evidence" value="ECO:0007669"/>
    <property type="project" value="InterPro"/>
</dbReference>
<evidence type="ECO:0000313" key="3">
    <source>
        <dbReference type="Proteomes" id="UP001419268"/>
    </source>
</evidence>
<evidence type="ECO:0000256" key="1">
    <source>
        <dbReference type="SAM" id="MobiDB-lite"/>
    </source>
</evidence>
<dbReference type="EMBL" id="JBBNAG010000001">
    <property type="protein sequence ID" value="KAK9165536.1"/>
    <property type="molecule type" value="Genomic_DNA"/>
</dbReference>
<dbReference type="SUPFAM" id="SSF54631">
    <property type="entry name" value="CBS-domain pair"/>
    <property type="match status" value="1"/>
</dbReference>
<dbReference type="GO" id="GO:0005737">
    <property type="term" value="C:cytoplasm"/>
    <property type="evidence" value="ECO:0007669"/>
    <property type="project" value="TreeGrafter"/>
</dbReference>
<feature type="region of interest" description="Disordered" evidence="1">
    <location>
        <begin position="53"/>
        <end position="106"/>
    </location>
</feature>
<name>A0AAP0Q703_9MAGN</name>
<feature type="region of interest" description="Disordered" evidence="1">
    <location>
        <begin position="173"/>
        <end position="221"/>
    </location>
</feature>
<dbReference type="PANTHER" id="PTHR12064:SF76">
    <property type="entry name" value="CNNM TRANSMEMBRANE DOMAIN-CONTAINING PROTEIN"/>
    <property type="match status" value="1"/>
</dbReference>
<proteinExistence type="predicted"/>
<dbReference type="AlphaFoldDB" id="A0AAP0Q703"/>
<feature type="compositionally biased region" description="Basic and acidic residues" evidence="1">
    <location>
        <begin position="53"/>
        <end position="62"/>
    </location>
</feature>
<feature type="compositionally biased region" description="Polar residues" evidence="1">
    <location>
        <begin position="76"/>
        <end position="93"/>
    </location>
</feature>
<accession>A0AAP0Q703</accession>
<comment type="caution">
    <text evidence="2">The sequence shown here is derived from an EMBL/GenBank/DDBJ whole genome shotgun (WGS) entry which is preliminary data.</text>
</comment>
<evidence type="ECO:0000313" key="2">
    <source>
        <dbReference type="EMBL" id="KAK9165536.1"/>
    </source>
</evidence>
<sequence>MALRRIPRVSENMPLYDILNEFQKGHSHIAVVVKDLSETKVLSNSKDAHQIETKVKPNEQKVPDSTPSKEGGKPEVQNSQTAVTTKDGNQLSSARPLAAPGSKRRHRGCSHCILDIENSPIPEFPPNEIVVGVITMEDVIEELLQEEIYDETDGYINVHNRIKVNMQASQEKIDSFSNSPKPSPTATMLASVAKQTQPSALSQHSNLSVPDDVSSSAKDTH</sequence>
<gene>
    <name evidence="2" type="ORF">Scep_000727</name>
</gene>
<protein>
    <submittedName>
        <fullName evidence="2">Uncharacterized protein</fullName>
    </submittedName>
</protein>
<dbReference type="InterPro" id="IPR046342">
    <property type="entry name" value="CBS_dom_sf"/>
</dbReference>
<dbReference type="PANTHER" id="PTHR12064">
    <property type="entry name" value="METAL TRANSPORTER CNNM"/>
    <property type="match status" value="1"/>
</dbReference>
<organism evidence="2 3">
    <name type="scientific">Stephania cephalantha</name>
    <dbReference type="NCBI Taxonomy" id="152367"/>
    <lineage>
        <taxon>Eukaryota</taxon>
        <taxon>Viridiplantae</taxon>
        <taxon>Streptophyta</taxon>
        <taxon>Embryophyta</taxon>
        <taxon>Tracheophyta</taxon>
        <taxon>Spermatophyta</taxon>
        <taxon>Magnoliopsida</taxon>
        <taxon>Ranunculales</taxon>
        <taxon>Menispermaceae</taxon>
        <taxon>Menispermoideae</taxon>
        <taxon>Cissampelideae</taxon>
        <taxon>Stephania</taxon>
    </lineage>
</organism>